<feature type="transmembrane region" description="Helical" evidence="5">
    <location>
        <begin position="40"/>
        <end position="59"/>
    </location>
</feature>
<comment type="caution">
    <text evidence="7">The sequence shown here is derived from an EMBL/GenBank/DDBJ whole genome shotgun (WGS) entry which is preliminary data.</text>
</comment>
<evidence type="ECO:0000256" key="2">
    <source>
        <dbReference type="ARBA" id="ARBA00022692"/>
    </source>
</evidence>
<feature type="domain" description="Ferric oxidoreductase" evidence="6">
    <location>
        <begin position="44"/>
        <end position="189"/>
    </location>
</feature>
<proteinExistence type="predicted"/>
<dbReference type="InterPro" id="IPR013130">
    <property type="entry name" value="Fe3_Rdtase_TM_dom"/>
</dbReference>
<name>A0ABR5N2Y4_BRECH</name>
<gene>
    <name evidence="7" type="ORF">AN963_26010</name>
</gene>
<feature type="transmembrane region" description="Helical" evidence="5">
    <location>
        <begin position="80"/>
        <end position="99"/>
    </location>
</feature>
<keyword evidence="8" id="KW-1185">Reference proteome</keyword>
<feature type="transmembrane region" description="Helical" evidence="5">
    <location>
        <begin position="143"/>
        <end position="166"/>
    </location>
</feature>
<evidence type="ECO:0000313" key="7">
    <source>
        <dbReference type="EMBL" id="KQL44816.1"/>
    </source>
</evidence>
<evidence type="ECO:0000256" key="1">
    <source>
        <dbReference type="ARBA" id="ARBA00004141"/>
    </source>
</evidence>
<keyword evidence="4 5" id="KW-0472">Membrane</keyword>
<keyword evidence="2 5" id="KW-0812">Transmembrane</keyword>
<comment type="subcellular location">
    <subcellularLocation>
        <location evidence="1">Membrane</location>
        <topology evidence="1">Multi-pass membrane protein</topology>
    </subcellularLocation>
</comment>
<sequence>MYMSNTWFRLNTYGVCLILLALGTRWLWTDFAAFPLKEAWSMILGYFAFIMIGVTLLIGPLCTWLPSQWRSACLSIRRDVGIFAGLCGLLHVALVLVLFQGEPRLMIIHDTPAPKADGWLGLFFLASSGENEWPIPNWSLPGVANFLGLCAAWILFTLWLTSFQVIKKWLGTSSWKRLHLSNPLLFLLVVFHGLIYVQSIKGEPHSFADFLWLVGVVWLVRGIGFVHAIIRRRQR</sequence>
<evidence type="ECO:0000259" key="6">
    <source>
        <dbReference type="Pfam" id="PF01794"/>
    </source>
</evidence>
<protein>
    <recommendedName>
        <fullName evidence="6">Ferric oxidoreductase domain-containing protein</fullName>
    </recommendedName>
</protein>
<dbReference type="Pfam" id="PF01794">
    <property type="entry name" value="Ferric_reduct"/>
    <property type="match status" value="1"/>
</dbReference>
<dbReference type="EMBL" id="LJJB01000013">
    <property type="protein sequence ID" value="KQL44816.1"/>
    <property type="molecule type" value="Genomic_DNA"/>
</dbReference>
<organism evidence="7 8">
    <name type="scientific">Brevibacillus choshinensis</name>
    <dbReference type="NCBI Taxonomy" id="54911"/>
    <lineage>
        <taxon>Bacteria</taxon>
        <taxon>Bacillati</taxon>
        <taxon>Bacillota</taxon>
        <taxon>Bacilli</taxon>
        <taxon>Bacillales</taxon>
        <taxon>Paenibacillaceae</taxon>
        <taxon>Brevibacillus</taxon>
    </lineage>
</organism>
<evidence type="ECO:0000256" key="5">
    <source>
        <dbReference type="SAM" id="Phobius"/>
    </source>
</evidence>
<evidence type="ECO:0000256" key="4">
    <source>
        <dbReference type="ARBA" id="ARBA00023136"/>
    </source>
</evidence>
<dbReference type="Proteomes" id="UP000051063">
    <property type="component" value="Unassembled WGS sequence"/>
</dbReference>
<feature type="transmembrane region" description="Helical" evidence="5">
    <location>
        <begin position="7"/>
        <end position="28"/>
    </location>
</feature>
<reference evidence="7 8" key="1">
    <citation type="submission" date="2015-09" db="EMBL/GenBank/DDBJ databases">
        <title>Genome sequencing project for genomic taxonomy and phylogenomics of Bacillus-like bacteria.</title>
        <authorList>
            <person name="Liu B."/>
            <person name="Wang J."/>
            <person name="Zhu Y."/>
            <person name="Liu G."/>
            <person name="Chen Q."/>
            <person name="Chen Z."/>
            <person name="Lan J."/>
            <person name="Che J."/>
            <person name="Ge C."/>
            <person name="Shi H."/>
            <person name="Pan Z."/>
            <person name="Liu X."/>
        </authorList>
    </citation>
    <scope>NUCLEOTIDE SEQUENCE [LARGE SCALE GENOMIC DNA]</scope>
    <source>
        <strain evidence="7 8">DSM 8552</strain>
    </source>
</reference>
<evidence type="ECO:0000256" key="3">
    <source>
        <dbReference type="ARBA" id="ARBA00022989"/>
    </source>
</evidence>
<evidence type="ECO:0000313" key="8">
    <source>
        <dbReference type="Proteomes" id="UP000051063"/>
    </source>
</evidence>
<keyword evidence="3 5" id="KW-1133">Transmembrane helix</keyword>
<feature type="transmembrane region" description="Helical" evidence="5">
    <location>
        <begin position="178"/>
        <end position="198"/>
    </location>
</feature>
<feature type="transmembrane region" description="Helical" evidence="5">
    <location>
        <begin position="210"/>
        <end position="230"/>
    </location>
</feature>
<accession>A0ABR5N2Y4</accession>